<feature type="compositionally biased region" description="Low complexity" evidence="1">
    <location>
        <begin position="1"/>
        <end position="10"/>
    </location>
</feature>
<proteinExistence type="predicted"/>
<dbReference type="EMBL" id="MBQD01000011">
    <property type="protein sequence ID" value="OCL36655.1"/>
    <property type="molecule type" value="Genomic_DNA"/>
</dbReference>
<protein>
    <submittedName>
        <fullName evidence="2">Uncharacterized protein</fullName>
    </submittedName>
</protein>
<comment type="caution">
    <text evidence="2">The sequence shown here is derived from an EMBL/GenBank/DDBJ whole genome shotgun (WGS) entry which is preliminary data.</text>
</comment>
<evidence type="ECO:0000256" key="1">
    <source>
        <dbReference type="SAM" id="MobiDB-lite"/>
    </source>
</evidence>
<organism evidence="2 3">
    <name type="scientific">Tessaracoccus lapidicaptus</name>
    <dbReference type="NCBI Taxonomy" id="1427523"/>
    <lineage>
        <taxon>Bacteria</taxon>
        <taxon>Bacillati</taxon>
        <taxon>Actinomycetota</taxon>
        <taxon>Actinomycetes</taxon>
        <taxon>Propionibacteriales</taxon>
        <taxon>Propionibacteriaceae</taxon>
        <taxon>Tessaracoccus</taxon>
    </lineage>
</organism>
<keyword evidence="3" id="KW-1185">Reference proteome</keyword>
<sequence length="124" mass="12304">MTGCAAAPASTPGPNPAPAAAATAPAGGVLLTDLGFTHAPAGFSLPRTVVIDEAINAGNNVTVVLTQPSGAEVADYLRRHLDAMGFTITADGGGSLLFESATHDGAFTVTDGLAALSLRTDRAE</sequence>
<accession>A0A1C0AR45</accession>
<evidence type="ECO:0000313" key="2">
    <source>
        <dbReference type="EMBL" id="OCL36655.1"/>
    </source>
</evidence>
<feature type="region of interest" description="Disordered" evidence="1">
    <location>
        <begin position="1"/>
        <end position="22"/>
    </location>
</feature>
<reference evidence="3" key="1">
    <citation type="submission" date="2016-07" db="EMBL/GenBank/DDBJ databases">
        <authorList>
            <person name="Florea S."/>
            <person name="Webb J.S."/>
            <person name="Jaromczyk J."/>
            <person name="Schardl C.L."/>
        </authorList>
    </citation>
    <scope>NUCLEOTIDE SEQUENCE [LARGE SCALE GENOMIC DNA]</scope>
    <source>
        <strain evidence="3">IPBSL-7</strain>
    </source>
</reference>
<evidence type="ECO:0000313" key="3">
    <source>
        <dbReference type="Proteomes" id="UP000093501"/>
    </source>
</evidence>
<name>A0A1C0AR45_9ACTN</name>
<gene>
    <name evidence="2" type="ORF">BCR15_01235</name>
</gene>
<dbReference type="AlphaFoldDB" id="A0A1C0AR45"/>
<dbReference type="Proteomes" id="UP000093501">
    <property type="component" value="Unassembled WGS sequence"/>
</dbReference>